<sequence>MDARPKVVELSFKSILSLPIRLCKPPPAVPKARSCGVTPALKVRLDDVLDRKHLPPLGLKDFEEWLLYCEDSVENLYFILWLKEYTLKYKHWLRTASAIGDYRMDWPPTSSAQLAMFYARGKSTFCSPNAPYELNLPSATFEPLHSASTNSSHPDPLIFTQIAVETRKMLDESLSRFVTAQCSNVGNKRALCGIIAGTTFSLIGALIPLAYNLATGHSRWLRLSAFPGLWLGLTILLASFNGICVGVWVFGDLRQLRKFELSRPVISKPISRRPTISYSITAPPAVPPRLTIIPPSPAHIRSPSSSSSHSGSHSSCSISPAYYDADPVDGPATSPATPDTLATFTYPTKSTFNETGESGADPFVATASFIHPFDLLPEDDDQFGGPPAILPEERQLLSPFDFDALPRCSRPHIPRSMVKGEQQLPPKSSLRGLLERMQARCVPKWTTAVPTAVRDEKVPHELAAEHIDKESAVRKQFKMVQAVPAFAVPLTPVLSDVVVRGQWEIIVRSAVFALILSCVLLGCLLIPPMRR</sequence>
<evidence type="ECO:0000313" key="3">
    <source>
        <dbReference type="Proteomes" id="UP001221142"/>
    </source>
</evidence>
<accession>A0AAD7CAY4</accession>
<feature type="transmembrane region" description="Helical" evidence="1">
    <location>
        <begin position="229"/>
        <end position="250"/>
    </location>
</feature>
<dbReference type="InterPro" id="IPR044926">
    <property type="entry name" value="RGS_subdomain_2"/>
</dbReference>
<dbReference type="Proteomes" id="UP001221142">
    <property type="component" value="Unassembled WGS sequence"/>
</dbReference>
<feature type="transmembrane region" description="Helical" evidence="1">
    <location>
        <begin position="505"/>
        <end position="526"/>
    </location>
</feature>
<reference evidence="2" key="1">
    <citation type="submission" date="2023-03" db="EMBL/GenBank/DDBJ databases">
        <title>Massive genome expansion in bonnet fungi (Mycena s.s.) driven by repeated elements and novel gene families across ecological guilds.</title>
        <authorList>
            <consortium name="Lawrence Berkeley National Laboratory"/>
            <person name="Harder C.B."/>
            <person name="Miyauchi S."/>
            <person name="Viragh M."/>
            <person name="Kuo A."/>
            <person name="Thoen E."/>
            <person name="Andreopoulos B."/>
            <person name="Lu D."/>
            <person name="Skrede I."/>
            <person name="Drula E."/>
            <person name="Henrissat B."/>
            <person name="Morin E."/>
            <person name="Kohler A."/>
            <person name="Barry K."/>
            <person name="LaButti K."/>
            <person name="Morin E."/>
            <person name="Salamov A."/>
            <person name="Lipzen A."/>
            <person name="Mereny Z."/>
            <person name="Hegedus B."/>
            <person name="Baldrian P."/>
            <person name="Stursova M."/>
            <person name="Weitz H."/>
            <person name="Taylor A."/>
            <person name="Grigoriev I.V."/>
            <person name="Nagy L.G."/>
            <person name="Martin F."/>
            <person name="Kauserud H."/>
        </authorList>
    </citation>
    <scope>NUCLEOTIDE SEQUENCE</scope>
    <source>
        <strain evidence="2">9284</strain>
    </source>
</reference>
<evidence type="ECO:0008006" key="4">
    <source>
        <dbReference type="Google" id="ProtNLM"/>
    </source>
</evidence>
<feature type="transmembrane region" description="Helical" evidence="1">
    <location>
        <begin position="190"/>
        <end position="209"/>
    </location>
</feature>
<keyword evidence="1" id="KW-0472">Membrane</keyword>
<name>A0AAD7CAY4_9AGAR</name>
<proteinExistence type="predicted"/>
<dbReference type="InterPro" id="IPR036305">
    <property type="entry name" value="RGS_sf"/>
</dbReference>
<dbReference type="EMBL" id="JARKIF010000003">
    <property type="protein sequence ID" value="KAJ7644077.1"/>
    <property type="molecule type" value="Genomic_DNA"/>
</dbReference>
<dbReference type="AlphaFoldDB" id="A0AAD7CAY4"/>
<keyword evidence="3" id="KW-1185">Reference proteome</keyword>
<dbReference type="PANTHER" id="PTHR39466:SF1">
    <property type="entry name" value="RGS DOMAIN-CONTAINING PROTEIN"/>
    <property type="match status" value="1"/>
</dbReference>
<evidence type="ECO:0000313" key="2">
    <source>
        <dbReference type="EMBL" id="KAJ7644077.1"/>
    </source>
</evidence>
<dbReference type="PANTHER" id="PTHR39466">
    <property type="entry name" value="RGS DOMAIN-CONTAINING PROTEIN"/>
    <property type="match status" value="1"/>
</dbReference>
<comment type="caution">
    <text evidence="2">The sequence shown here is derived from an EMBL/GenBank/DDBJ whole genome shotgun (WGS) entry which is preliminary data.</text>
</comment>
<keyword evidence="1" id="KW-0812">Transmembrane</keyword>
<protein>
    <recommendedName>
        <fullName evidence="4">RGS domain-containing protein</fullName>
    </recommendedName>
</protein>
<gene>
    <name evidence="2" type="ORF">FB45DRAFT_736145</name>
</gene>
<evidence type="ECO:0000256" key="1">
    <source>
        <dbReference type="SAM" id="Phobius"/>
    </source>
</evidence>
<dbReference type="Gene3D" id="1.10.167.10">
    <property type="entry name" value="Regulator of G-protein Signalling 4, domain 2"/>
    <property type="match status" value="1"/>
</dbReference>
<organism evidence="2 3">
    <name type="scientific">Roridomyces roridus</name>
    <dbReference type="NCBI Taxonomy" id="1738132"/>
    <lineage>
        <taxon>Eukaryota</taxon>
        <taxon>Fungi</taxon>
        <taxon>Dikarya</taxon>
        <taxon>Basidiomycota</taxon>
        <taxon>Agaricomycotina</taxon>
        <taxon>Agaricomycetes</taxon>
        <taxon>Agaricomycetidae</taxon>
        <taxon>Agaricales</taxon>
        <taxon>Marasmiineae</taxon>
        <taxon>Mycenaceae</taxon>
        <taxon>Roridomyces</taxon>
    </lineage>
</organism>
<dbReference type="SUPFAM" id="SSF48097">
    <property type="entry name" value="Regulator of G-protein signaling, RGS"/>
    <property type="match status" value="1"/>
</dbReference>
<keyword evidence="1" id="KW-1133">Transmembrane helix</keyword>